<dbReference type="SMART" id="SM00801">
    <property type="entry name" value="dDENN"/>
    <property type="match status" value="1"/>
</dbReference>
<feature type="compositionally biased region" description="Polar residues" evidence="2">
    <location>
        <begin position="1606"/>
        <end position="1623"/>
    </location>
</feature>
<feature type="region of interest" description="Disordered" evidence="2">
    <location>
        <begin position="1425"/>
        <end position="1480"/>
    </location>
</feature>
<protein>
    <submittedName>
        <fullName evidence="5">C-myc promoter-binding protein-like</fullName>
    </submittedName>
</protein>
<evidence type="ECO:0000256" key="2">
    <source>
        <dbReference type="SAM" id="MobiDB-lite"/>
    </source>
</evidence>
<feature type="region of interest" description="Disordered" evidence="2">
    <location>
        <begin position="1909"/>
        <end position="2064"/>
    </location>
</feature>
<feature type="compositionally biased region" description="Basic and acidic residues" evidence="2">
    <location>
        <begin position="934"/>
        <end position="947"/>
    </location>
</feature>
<sequence>MSEEYPKIAEYFVVAGLTESSKPLEEDLAFPNAKHKLSDQRKDPITDISVIDRTLEETCPQGFTCIEQTPTGLFADLNHGSLTAHNLLLCYRRGKDKPPLIDLGVFYEGLETVRPGIEILETTPAGKSANVNNKSGMGSHPIYLTYRRAKESAPQNALVVTDICIIITNKGEKAPYAFCQIPKNLNKGLIGSSVHLCYKKSMRQVDSLPFKAGFMGRYPAEDTGSFALPATVPLFCLPMGATIECWSSKTRHPLPTFSSFVLTTETSEKVFCAVVSFYESYPEEKLTDEQRYKLGLLRGDGQRSRTVKTVHTNKAICLLSRWPMFAAFRDVLMYLYRLTVSPIAHPIPVERHIAHFMHNVPFPTSQRPRVQYQMSPMHTTILTRPQITPIPLSGASFLALLDDLGPENTITLLVLALTEHKIVIHSLRPAEITCVAEALITLLFPFKWQCTYVPLCPLEMGYVLEAPCPFIVGVDSRYFDLYEPPPDVACVNLDTNSITVIEEKLSWKVLPKKPAKYLRSVLQKYFKEVKECPREESTGAGGGSMLDPDMTRQERHRQLDLAVQEAVLKMMCAIMKGYRQFLLPITEAPSVGTTDPSSLFNIQEFIRSRERASQRFFTQLSGTQLFSSFIEERSLTSFAGGEGDLAAGRSSSLVFFDECIDRLTPEHASDNVRLIEADDSLKSEHTVMIMPPDEYGLPAGVGYQYTTFPELQDELFFLGEDEAESDPRNGSMSRQRRKSDTFTFGRRTKQEVRTLHKLSRLHNGDPQLWARLLLSHTYGGWFACLPAFVQGCRHKSAALRTAHDALFALKEKECFPLPDETYYRMLLHLCAVYNKPALAVRVFQFVKKSGAQLSAITYGLYNKAVLEGTWPTSNRDGYMLWQKLRNVFLATKKFRYGLRRRSSAVGSSDVSSDFDTTSRTSLDSSPPASSTEKSSPEKQMPVERSEVVSDGQNAVGGKSKLFLADSHEEECKSTGGQSDHGYNSMPKDLIRRGSPHKYVKPEVAKNENEIAGISSTKDLANDEKSSGAETTGSLISLTDSGEVLHTVENRRGVALERTMSGRIVEPPTTLDIPSMNSDTLTVQQSSDPGLRSDETLVNGDGGEAFFPVLDVAEAKKDGIASPHRPRSSPVSPGTHRKPGRSTSIVKSTGSASNGGGSNEDVPVTCEHVVDVVVTNVQPVDNPVPVTNNVVSVHARPTNTDDVISPSLTSPRNTKLFWRLNAPPPLLEVTPCDDASSESKTNRALLGVKGLSPAPLMSPTLPADNVFNDKPETEVETAETEEFNHADTTEDDSNNKTPNQESQLDVVGELPSASPSTPEIANHFSGDSKFLSSLSDSDQKRYQELCCHRAASVDAEHKDCKRTRHGSLLFQQKMARGRSSSALYGGGGGISPLVGQKSFSEFSSSYGGNSPLISPTSRNNFDNLTAEDIVSPSGSPRHAPLGPRSPSGSILKSLQSPSRHHATSNSPKYRRRNTASSKTIGTNSLVVVDGVAMLTSTPMRPVAASDKFEQHPLLEGDQEDADTGALSNNIDVSTSTAPKQIVERKDISNLDEDPLSPSYNEPSPLMLVDEAYDRQVKDLSSNNLSRHLVDEIEDHLQRDAIIRSESDATNLKEQQERIAQQSDENLSEEKDRSLHRKASLPSHSPNMTRKNSPVPLTRSSTLDNTSSWFTSGSKFNSLLKATTVGMATKAKKVASTLAKDLNETMQASLAYYTPEKLKDSLSDLSFRSSQEDMMRAGLDGPSSRKQLLGVKGVDQYSSQTSLRSSESIHSGLDAKPGSEKVQRRKGGRKNPRRLERPLSMPHVDLGGMGMRAPLASSYLSVPDGSATSPDPNITASMLSLNTKGNCDVDVIISSCSKCHKCGSLIYDEEIMAGWIADESNLNTHCPFCNSLFVPFLNIEIKDYRVSEQRTLSQQHLHQPTSPTSTVSERSSQASGDAPRTHTGPTRSTENPPLASEHFAGDFALPLTPDLTQSDNDQSGVNMGAKGEKPQTDPLLTPPRTPAEGQVQSLNEEGHEETDATTPQNTGDMLPGGEVSDLSHPLSASEDLQRSSSSLSDNPPSSVQSAPSAMLAPVILDPVTVPYLSSLVLRKELESLLENEGSRVLMESAFVDHHPIIYWNLVWYFRRLNLHTNLYNLLLESQLLRAQSNVSNKTKGVVTFHLMWDNIKLHGDAEKSPLYFVWHQLANNSAMDSYPHYSVSFLENIRDSIMQDDVRSPLVAVIHELNAQSGIRRSAYREILYMVIVALGKESIDVAAFDREYIRAYEALSPSERAQAKKCDRPPSEHAMSCRNIFGELDLYE</sequence>
<dbReference type="GO" id="GO:0031410">
    <property type="term" value="C:cytoplasmic vesicle"/>
    <property type="evidence" value="ECO:0007669"/>
    <property type="project" value="TreeGrafter"/>
</dbReference>
<evidence type="ECO:0000256" key="1">
    <source>
        <dbReference type="ARBA" id="ARBA00022658"/>
    </source>
</evidence>
<accession>A0A6F9DA36</accession>
<dbReference type="PROSITE" id="PS51498">
    <property type="entry name" value="MABP"/>
    <property type="match status" value="1"/>
</dbReference>
<dbReference type="Pfam" id="PF02141">
    <property type="entry name" value="DENN"/>
    <property type="match status" value="1"/>
</dbReference>
<feature type="region of interest" description="Disordered" evidence="2">
    <location>
        <begin position="905"/>
        <end position="951"/>
    </location>
</feature>
<dbReference type="PANTHER" id="PTHR12296:SF30">
    <property type="entry name" value="DENN DOMAIN-CONTAINING PROTEIN CRAG"/>
    <property type="match status" value="1"/>
</dbReference>
<dbReference type="Pfam" id="PF03455">
    <property type="entry name" value="dDENN"/>
    <property type="match status" value="1"/>
</dbReference>
<dbReference type="PROSITE" id="PS50211">
    <property type="entry name" value="DENN"/>
    <property type="match status" value="1"/>
</dbReference>
<dbReference type="InterPro" id="IPR051696">
    <property type="entry name" value="DENN_Domain_GEFs"/>
</dbReference>
<feature type="region of interest" description="Disordered" evidence="2">
    <location>
        <begin position="1065"/>
        <end position="1091"/>
    </location>
</feature>
<dbReference type="InterPro" id="IPR037516">
    <property type="entry name" value="Tripartite_DENN"/>
</dbReference>
<proteinExistence type="evidence at transcript level"/>
<feature type="region of interest" description="Disordered" evidence="2">
    <location>
        <begin position="1117"/>
        <end position="1161"/>
    </location>
</feature>
<evidence type="ECO:0000259" key="4">
    <source>
        <dbReference type="PROSITE" id="PS51498"/>
    </source>
</evidence>
<feature type="compositionally biased region" description="Low complexity" evidence="2">
    <location>
        <begin position="905"/>
        <end position="933"/>
    </location>
</feature>
<dbReference type="InterPro" id="IPR005112">
    <property type="entry name" value="dDENN_dom"/>
</dbReference>
<dbReference type="SMART" id="SM00800">
    <property type="entry name" value="uDENN"/>
    <property type="match status" value="1"/>
</dbReference>
<feature type="compositionally biased region" description="Polar residues" evidence="2">
    <location>
        <begin position="1909"/>
        <end position="1933"/>
    </location>
</feature>
<feature type="compositionally biased region" description="Polar residues" evidence="2">
    <location>
        <begin position="1640"/>
        <end position="1650"/>
    </location>
</feature>
<feature type="compositionally biased region" description="Polar residues" evidence="2">
    <location>
        <begin position="1074"/>
        <end position="1087"/>
    </location>
</feature>
<dbReference type="InterPro" id="IPR005113">
    <property type="entry name" value="uDENN_dom"/>
</dbReference>
<dbReference type="Pfam" id="PF03456">
    <property type="entry name" value="uDENN"/>
    <property type="match status" value="1"/>
</dbReference>
<feature type="region of interest" description="Disordered" evidence="2">
    <location>
        <begin position="1517"/>
        <end position="1562"/>
    </location>
</feature>
<feature type="region of interest" description="Disordered" evidence="2">
    <location>
        <begin position="1014"/>
        <end position="1033"/>
    </location>
</feature>
<dbReference type="InterPro" id="IPR043153">
    <property type="entry name" value="DENN_C"/>
</dbReference>
<feature type="compositionally biased region" description="Polar residues" evidence="2">
    <location>
        <begin position="1445"/>
        <end position="1456"/>
    </location>
</feature>
<reference evidence="5" key="1">
    <citation type="submission" date="2020-04" db="EMBL/GenBank/DDBJ databases">
        <authorList>
            <person name="Neveu A P."/>
        </authorList>
    </citation>
    <scope>NUCLEOTIDE SEQUENCE</scope>
    <source>
        <tissue evidence="5">Whole embryo</tissue>
    </source>
</reference>
<dbReference type="InterPro" id="IPR001194">
    <property type="entry name" value="cDENN_dom"/>
</dbReference>
<feature type="region of interest" description="Disordered" evidence="2">
    <location>
        <begin position="1604"/>
        <end position="1662"/>
    </location>
</feature>
<dbReference type="SMART" id="SM00799">
    <property type="entry name" value="DENN"/>
    <property type="match status" value="1"/>
</dbReference>
<feature type="region of interest" description="Disordered" evidence="2">
    <location>
        <begin position="967"/>
        <end position="992"/>
    </location>
</feature>
<feature type="compositionally biased region" description="Polar residues" evidence="2">
    <location>
        <begin position="1755"/>
        <end position="1767"/>
    </location>
</feature>
<dbReference type="GO" id="GO:0032483">
    <property type="term" value="P:regulation of Rab protein signal transduction"/>
    <property type="evidence" value="ECO:0007669"/>
    <property type="project" value="TreeGrafter"/>
</dbReference>
<gene>
    <name evidence="5" type="primary">Dennd4a</name>
</gene>
<dbReference type="InterPro" id="IPR023341">
    <property type="entry name" value="MABP"/>
</dbReference>
<feature type="domain" description="UDENN" evidence="3">
    <location>
        <begin position="194"/>
        <end position="640"/>
    </location>
</feature>
<keyword evidence="1" id="KW-0344">Guanine-nucleotide releasing factor</keyword>
<feature type="domain" description="MABP" evidence="4">
    <location>
        <begin position="42"/>
        <end position="202"/>
    </location>
</feature>
<feature type="compositionally biased region" description="Polar residues" evidence="2">
    <location>
        <begin position="1968"/>
        <end position="1979"/>
    </location>
</feature>
<organism evidence="5">
    <name type="scientific">Phallusia mammillata</name>
    <dbReference type="NCBI Taxonomy" id="59560"/>
    <lineage>
        <taxon>Eukaryota</taxon>
        <taxon>Metazoa</taxon>
        <taxon>Chordata</taxon>
        <taxon>Tunicata</taxon>
        <taxon>Ascidiacea</taxon>
        <taxon>Phlebobranchia</taxon>
        <taxon>Ascidiidae</taxon>
        <taxon>Phallusia</taxon>
    </lineage>
</organism>
<evidence type="ECO:0000313" key="5">
    <source>
        <dbReference type="EMBL" id="CAB3237343.1"/>
    </source>
</evidence>
<dbReference type="Gene3D" id="3.40.50.11500">
    <property type="match status" value="1"/>
</dbReference>
<dbReference type="Gene3D" id="2.100.10.50">
    <property type="match status" value="1"/>
</dbReference>
<dbReference type="PANTHER" id="PTHR12296">
    <property type="entry name" value="DENN DOMAIN-CONTAINING PROTEIN 4"/>
    <property type="match status" value="1"/>
</dbReference>
<feature type="region of interest" description="Disordered" evidence="2">
    <location>
        <begin position="1272"/>
        <end position="1323"/>
    </location>
</feature>
<feature type="compositionally biased region" description="Low complexity" evidence="2">
    <location>
        <begin position="2041"/>
        <end position="2063"/>
    </location>
</feature>
<dbReference type="EMBL" id="LR784452">
    <property type="protein sequence ID" value="CAB3237343.1"/>
    <property type="molecule type" value="mRNA"/>
</dbReference>
<feature type="compositionally biased region" description="Basic residues" evidence="2">
    <location>
        <begin position="1457"/>
        <end position="1472"/>
    </location>
</feature>
<feature type="compositionally biased region" description="Basic residues" evidence="2">
    <location>
        <begin position="1781"/>
        <end position="1790"/>
    </location>
</feature>
<dbReference type="GO" id="GO:0005085">
    <property type="term" value="F:guanyl-nucleotide exchange factor activity"/>
    <property type="evidence" value="ECO:0007669"/>
    <property type="project" value="UniProtKB-KW"/>
</dbReference>
<evidence type="ECO:0000259" key="3">
    <source>
        <dbReference type="PROSITE" id="PS50211"/>
    </source>
</evidence>
<name>A0A6F9DA36_9ASCI</name>
<feature type="region of interest" description="Disordered" evidence="2">
    <location>
        <begin position="1755"/>
        <end position="1804"/>
    </location>
</feature>
<feature type="compositionally biased region" description="Polar residues" evidence="2">
    <location>
        <begin position="1524"/>
        <end position="1537"/>
    </location>
</feature>